<comment type="caution">
    <text evidence="1">The sequence shown here is derived from an EMBL/GenBank/DDBJ whole genome shotgun (WGS) entry which is preliminary data.</text>
</comment>
<name>A0ABV0ZBM5_9TELE</name>
<proteinExistence type="predicted"/>
<evidence type="ECO:0000313" key="2">
    <source>
        <dbReference type="Proteomes" id="UP001469553"/>
    </source>
</evidence>
<gene>
    <name evidence="1" type="ORF">AMECASPLE_015319</name>
</gene>
<protein>
    <submittedName>
        <fullName evidence="1">Uncharacterized protein</fullName>
    </submittedName>
</protein>
<organism evidence="1 2">
    <name type="scientific">Ameca splendens</name>
    <dbReference type="NCBI Taxonomy" id="208324"/>
    <lineage>
        <taxon>Eukaryota</taxon>
        <taxon>Metazoa</taxon>
        <taxon>Chordata</taxon>
        <taxon>Craniata</taxon>
        <taxon>Vertebrata</taxon>
        <taxon>Euteleostomi</taxon>
        <taxon>Actinopterygii</taxon>
        <taxon>Neopterygii</taxon>
        <taxon>Teleostei</taxon>
        <taxon>Neoteleostei</taxon>
        <taxon>Acanthomorphata</taxon>
        <taxon>Ovalentaria</taxon>
        <taxon>Atherinomorphae</taxon>
        <taxon>Cyprinodontiformes</taxon>
        <taxon>Goodeidae</taxon>
        <taxon>Ameca</taxon>
    </lineage>
</organism>
<sequence length="103" mass="11618">MSLTSQIKVFSIYKVFESSGSQASKLGELFPDIENDFNIPIPYRIDRTLQWLKVLSCSGEPRTPISGSGKKISSTNIRVEVKKFAPKSVKFFGKPEHKRIRAV</sequence>
<evidence type="ECO:0000313" key="1">
    <source>
        <dbReference type="EMBL" id="MEQ2303300.1"/>
    </source>
</evidence>
<accession>A0ABV0ZBM5</accession>
<keyword evidence="2" id="KW-1185">Reference proteome</keyword>
<dbReference type="Proteomes" id="UP001469553">
    <property type="component" value="Unassembled WGS sequence"/>
</dbReference>
<dbReference type="EMBL" id="JAHRIP010057502">
    <property type="protein sequence ID" value="MEQ2303300.1"/>
    <property type="molecule type" value="Genomic_DNA"/>
</dbReference>
<reference evidence="1 2" key="1">
    <citation type="submission" date="2021-06" db="EMBL/GenBank/DDBJ databases">
        <authorList>
            <person name="Palmer J.M."/>
        </authorList>
    </citation>
    <scope>NUCLEOTIDE SEQUENCE [LARGE SCALE GENOMIC DNA]</scope>
    <source>
        <strain evidence="1 2">AS_MEX2019</strain>
        <tissue evidence="1">Muscle</tissue>
    </source>
</reference>